<dbReference type="InterPro" id="IPR000157">
    <property type="entry name" value="TIR_dom"/>
</dbReference>
<dbReference type="InterPro" id="IPR040836">
    <property type="entry name" value="SAVED"/>
</dbReference>
<dbReference type="Gene3D" id="3.40.140.10">
    <property type="entry name" value="Cytidine Deaminase, domain 2"/>
    <property type="match status" value="1"/>
</dbReference>
<dbReference type="Gene3D" id="3.40.50.10140">
    <property type="entry name" value="Toll/interleukin-1 receptor homology (TIR) domain"/>
    <property type="match status" value="1"/>
</dbReference>
<dbReference type="Pfam" id="PF18145">
    <property type="entry name" value="SAVED"/>
    <property type="match status" value="1"/>
</dbReference>
<keyword evidence="1" id="KW-0645">Protease</keyword>
<organism evidence="9 10">
    <name type="scientific">Acidipropionibacterium acidipropionici (strain ATCC 4875 / DSM 20272 / JCM 6432 / NBRC 12425 / NCIMB 8070 / 4)</name>
    <name type="common">Propionibacterium acidipropionici</name>
    <dbReference type="NCBI Taxonomy" id="1171373"/>
    <lineage>
        <taxon>Bacteria</taxon>
        <taxon>Bacillati</taxon>
        <taxon>Actinomycetota</taxon>
        <taxon>Actinomycetes</taxon>
        <taxon>Propionibacteriales</taxon>
        <taxon>Propionibacteriaceae</taxon>
        <taxon>Acidipropionibacterium</taxon>
    </lineage>
</organism>
<dbReference type="InterPro" id="IPR028090">
    <property type="entry name" value="JAB_dom_prok"/>
</dbReference>
<accession>K7RNV0</accession>
<evidence type="ECO:0000256" key="5">
    <source>
        <dbReference type="ARBA" id="ARBA00023049"/>
    </source>
</evidence>
<sequence length="591" mass="63534">MTRPPTSIDLRVDAYETIASETANHLPRETGGILLGYQENRTIVATHALVVEGQGTTNDRYVRDDVRANKLLKEFLEQRADGDPIGYVGEWHSHPSPSGPSPIDHVAMRATAKDSSNPIALLVFAPGETDAFFGLIARRQRFGRATTKEAIISLPPPRFDPLGPLPDGAVRSDGPVFISYRQPEGNAQADALEDLLRAAGFVVWRDHTDLPPGTTIDRLEQALTGGLSAGILVVTPDIANSVIVRERELPRLLQLDADPNFNLCIANTVARPGVDSECDYGAPDRLLRLAPARTLAGKKQTNMRQPSGEIEIACDLLRGLVRRTKPVIRAEGRDFTIRVQSRPAASALDGDGDDLHIRIKPSANGRLPSQEGLELLQKTLPLISDAVFTAGAKCVRISGGAHLAVGLALGAALPETKLGKVAVVDVADNVWTSASPDNGLQSSDLMIEPAQVDRDQAVASKHRVAVFVTLTSQPDRAAFEQLVSDPAVGFDAAETISVAGAERVDPREAGHLSVEVAREIRRLSASQGRGEVHLAFHGPLPMAVLLGCRLNTLRTVVYEWDNRVDDGPFYRPVIVLEPGVAGGPITHVVSQ</sequence>
<dbReference type="GO" id="GO:0008237">
    <property type="term" value="F:metallopeptidase activity"/>
    <property type="evidence" value="ECO:0007669"/>
    <property type="project" value="UniProtKB-KW"/>
</dbReference>
<keyword evidence="2" id="KW-0479">Metal-binding</keyword>
<feature type="domain" description="TIR" evidence="6">
    <location>
        <begin position="176"/>
        <end position="245"/>
    </location>
</feature>
<dbReference type="KEGG" id="pbo:PACID_18840"/>
<proteinExistence type="predicted"/>
<dbReference type="SUPFAM" id="SSF102712">
    <property type="entry name" value="JAB1/MPN domain"/>
    <property type="match status" value="1"/>
</dbReference>
<evidence type="ECO:0000256" key="2">
    <source>
        <dbReference type="ARBA" id="ARBA00022723"/>
    </source>
</evidence>
<dbReference type="Pfam" id="PF14464">
    <property type="entry name" value="Prok-JAB"/>
    <property type="match status" value="1"/>
</dbReference>
<name>K7RNV0_ACIA4</name>
<evidence type="ECO:0000313" key="10">
    <source>
        <dbReference type="Proteomes" id="UP000000214"/>
    </source>
</evidence>
<dbReference type="GO" id="GO:0006508">
    <property type="term" value="P:proteolysis"/>
    <property type="evidence" value="ECO:0007669"/>
    <property type="project" value="UniProtKB-KW"/>
</dbReference>
<dbReference type="InterPro" id="IPR035897">
    <property type="entry name" value="Toll_tir_struct_dom_sf"/>
</dbReference>
<evidence type="ECO:0000259" key="6">
    <source>
        <dbReference type="Pfam" id="PF13676"/>
    </source>
</evidence>
<evidence type="ECO:0000256" key="3">
    <source>
        <dbReference type="ARBA" id="ARBA00022801"/>
    </source>
</evidence>
<dbReference type="STRING" id="1171373.PACID_18840"/>
<gene>
    <name evidence="9" type="ordered locus">PACID_18840</name>
</gene>
<evidence type="ECO:0000259" key="7">
    <source>
        <dbReference type="Pfam" id="PF14464"/>
    </source>
</evidence>
<keyword evidence="4" id="KW-0862">Zinc</keyword>
<dbReference type="NCBIfam" id="NF033611">
    <property type="entry name" value="SAVED"/>
    <property type="match status" value="1"/>
</dbReference>
<dbReference type="Proteomes" id="UP000000214">
    <property type="component" value="Chromosome"/>
</dbReference>
<feature type="domain" description="SMODS-associated and fused to various effectors" evidence="8">
    <location>
        <begin position="389"/>
        <end position="575"/>
    </location>
</feature>
<dbReference type="SUPFAM" id="SSF52200">
    <property type="entry name" value="Toll/Interleukin receptor TIR domain"/>
    <property type="match status" value="1"/>
</dbReference>
<evidence type="ECO:0000259" key="8">
    <source>
        <dbReference type="Pfam" id="PF18145"/>
    </source>
</evidence>
<dbReference type="GO" id="GO:0046872">
    <property type="term" value="F:metal ion binding"/>
    <property type="evidence" value="ECO:0007669"/>
    <property type="project" value="UniProtKB-KW"/>
</dbReference>
<dbReference type="HOGENOM" id="CLU_461423_0_0_11"/>
<evidence type="ECO:0000256" key="4">
    <source>
        <dbReference type="ARBA" id="ARBA00022833"/>
    </source>
</evidence>
<dbReference type="AlphaFoldDB" id="K7RNV0"/>
<reference evidence="9 10" key="1">
    <citation type="journal article" date="2012" name="BMC Genomics">
        <title>The genome sequence of Propionibacterium acidipropionici provides insights into its biotechnological and industrial potential.</title>
        <authorList>
            <person name="Parizzi L.P."/>
            <person name="Grassi M.C."/>
            <person name="Llerena L.A."/>
            <person name="Carazzolle M.F."/>
            <person name="Queiroz V.L."/>
            <person name="Lunardi I."/>
            <person name="Zeidler A.F."/>
            <person name="Teixeira P.J."/>
            <person name="Mieczkowski P."/>
            <person name="Rincones J."/>
            <person name="Pereira G.A."/>
        </authorList>
    </citation>
    <scope>NUCLEOTIDE SEQUENCE [LARGE SCALE GENOMIC DNA]</scope>
    <source>
        <strain evidence="10">ATCC 4875 / DSM 20272 / JCM 6432 / NBRC 12425 / NCIMB 8070</strain>
    </source>
</reference>
<evidence type="ECO:0008006" key="11">
    <source>
        <dbReference type="Google" id="ProtNLM"/>
    </source>
</evidence>
<evidence type="ECO:0000313" key="9">
    <source>
        <dbReference type="EMBL" id="AFV89684.1"/>
    </source>
</evidence>
<dbReference type="PATRIC" id="fig|1171373.8.peg.1862"/>
<dbReference type="EMBL" id="CP003493">
    <property type="protein sequence ID" value="AFV89684.1"/>
    <property type="molecule type" value="Genomic_DNA"/>
</dbReference>
<protein>
    <recommendedName>
        <fullName evidence="11">SAVED domain-containing protein</fullName>
    </recommendedName>
</protein>
<evidence type="ECO:0000256" key="1">
    <source>
        <dbReference type="ARBA" id="ARBA00022670"/>
    </source>
</evidence>
<dbReference type="eggNOG" id="ENOG5030J0P">
    <property type="taxonomic scope" value="Bacteria"/>
</dbReference>
<feature type="domain" description="JAB" evidence="7">
    <location>
        <begin position="14"/>
        <end position="120"/>
    </location>
</feature>
<dbReference type="RefSeq" id="WP_015070588.1">
    <property type="nucleotide sequence ID" value="NC_019395.1"/>
</dbReference>
<dbReference type="GO" id="GO:0007165">
    <property type="term" value="P:signal transduction"/>
    <property type="evidence" value="ECO:0007669"/>
    <property type="project" value="InterPro"/>
</dbReference>
<dbReference type="Pfam" id="PF13676">
    <property type="entry name" value="TIR_2"/>
    <property type="match status" value="1"/>
</dbReference>
<keyword evidence="3" id="KW-0378">Hydrolase</keyword>
<keyword evidence="5" id="KW-0482">Metalloprotease</keyword>